<dbReference type="SUPFAM" id="SSF143011">
    <property type="entry name" value="RelE-like"/>
    <property type="match status" value="1"/>
</dbReference>
<evidence type="ECO:0000256" key="5">
    <source>
        <dbReference type="ARBA" id="ARBA00022801"/>
    </source>
</evidence>
<proteinExistence type="inferred from homology"/>
<dbReference type="PANTHER" id="PTHR38039">
    <property type="entry name" value="TOXIN YOEB"/>
    <property type="match status" value="1"/>
</dbReference>
<comment type="caution">
    <text evidence="9">The sequence shown here is derived from an EMBL/GenBank/DDBJ whole genome shotgun (WGS) entry which is preliminary data.</text>
</comment>
<dbReference type="NCBIfam" id="TIGR02116">
    <property type="entry name" value="toxin_Txe_YoeB"/>
    <property type="match status" value="1"/>
</dbReference>
<evidence type="ECO:0000256" key="8">
    <source>
        <dbReference type="SAM" id="MobiDB-lite"/>
    </source>
</evidence>
<evidence type="ECO:0000256" key="4">
    <source>
        <dbReference type="ARBA" id="ARBA00022759"/>
    </source>
</evidence>
<evidence type="ECO:0000313" key="10">
    <source>
        <dbReference type="Proteomes" id="UP001564760"/>
    </source>
</evidence>
<keyword evidence="2" id="KW-1277">Toxin-antitoxin system</keyword>
<evidence type="ECO:0000256" key="3">
    <source>
        <dbReference type="ARBA" id="ARBA00022722"/>
    </source>
</evidence>
<gene>
    <name evidence="9" type="ORF">AB8998_17810</name>
</gene>
<sequence length="102" mass="11440">MRSTHVDPDAWQDFLFWLASDRKTTRRITRLITEINEIGKPEPLKGELSGYWSRRGDDDHRLVSSPRAPPKGPSADSGSRLRVARAEVGHRPEAVLARLGPA</sequence>
<evidence type="ECO:0000256" key="1">
    <source>
        <dbReference type="ARBA" id="ARBA00008172"/>
    </source>
</evidence>
<organism evidence="9 10">
    <name type="scientific">Mycobacterium servetii</name>
    <dbReference type="NCBI Taxonomy" id="3237418"/>
    <lineage>
        <taxon>Bacteria</taxon>
        <taxon>Bacillati</taxon>
        <taxon>Actinomycetota</taxon>
        <taxon>Actinomycetes</taxon>
        <taxon>Mycobacteriales</taxon>
        <taxon>Mycobacteriaceae</taxon>
        <taxon>Mycobacterium</taxon>
    </lineage>
</organism>
<dbReference type="Pfam" id="PF06769">
    <property type="entry name" value="YoeB_toxin"/>
    <property type="match status" value="1"/>
</dbReference>
<evidence type="ECO:0000256" key="2">
    <source>
        <dbReference type="ARBA" id="ARBA00022649"/>
    </source>
</evidence>
<dbReference type="Gene3D" id="3.30.2310.20">
    <property type="entry name" value="RelE-like"/>
    <property type="match status" value="1"/>
</dbReference>
<dbReference type="Proteomes" id="UP001564760">
    <property type="component" value="Unassembled WGS sequence"/>
</dbReference>
<feature type="region of interest" description="Disordered" evidence="8">
    <location>
        <begin position="44"/>
        <end position="81"/>
    </location>
</feature>
<keyword evidence="4" id="KW-0255">Endonuclease</keyword>
<dbReference type="InterPro" id="IPR009614">
    <property type="entry name" value="YoeB_toxin"/>
</dbReference>
<dbReference type="EMBL" id="JBGEDP010000001">
    <property type="protein sequence ID" value="MEY8016714.1"/>
    <property type="molecule type" value="Genomic_DNA"/>
</dbReference>
<dbReference type="InterPro" id="IPR035093">
    <property type="entry name" value="RelE/ParE_toxin_dom_sf"/>
</dbReference>
<evidence type="ECO:0000313" key="9">
    <source>
        <dbReference type="EMBL" id="MEY8016714.1"/>
    </source>
</evidence>
<evidence type="ECO:0000256" key="6">
    <source>
        <dbReference type="ARBA" id="ARBA00030388"/>
    </source>
</evidence>
<keyword evidence="3" id="KW-0540">Nuclease</keyword>
<reference evidence="9 10" key="1">
    <citation type="submission" date="2024-08" db="EMBL/GenBank/DDBJ databases">
        <title>Mycobacterium servetensis sp. nov., a novel rapid-growing mycobacterial species recovered from a human patient in Zaragoza, Spain.</title>
        <authorList>
            <person name="Tristancho-Baro A.I."/>
            <person name="Buenestado-Serrano S."/>
            <person name="Garcia De Viedma D."/>
            <person name="Milagro-Beamonte A."/>
            <person name="Burillo N."/>
            <person name="Sanz S."/>
            <person name="Lopez-Calleja A.I."/>
            <person name="Penas-Utrilla D."/>
            <person name="Guardingo M."/>
            <person name="Garcia M.J."/>
            <person name="Vinuelas-Bayon J."/>
        </authorList>
    </citation>
    <scope>NUCLEOTIDE SEQUENCE [LARGE SCALE GENOMIC DNA]</scope>
    <source>
        <strain evidence="10">HUMS_12744610</strain>
    </source>
</reference>
<accession>A0ABV4C2F2</accession>
<name>A0ABV4C2F2_9MYCO</name>
<keyword evidence="10" id="KW-1185">Reference proteome</keyword>
<dbReference type="PANTHER" id="PTHR38039:SF1">
    <property type="entry name" value="TOXIN YOEB"/>
    <property type="match status" value="1"/>
</dbReference>
<keyword evidence="5" id="KW-0378">Hydrolase</keyword>
<comment type="similarity">
    <text evidence="1">Belongs to the YoeB family.</text>
</comment>
<evidence type="ECO:0000256" key="7">
    <source>
        <dbReference type="ARBA" id="ARBA00050056"/>
    </source>
</evidence>
<protein>
    <recommendedName>
        <fullName evidence="7">Endoribonuclease YoeB</fullName>
    </recommendedName>
    <alternativeName>
        <fullName evidence="6">Putative mRNA interferase YoeB</fullName>
    </alternativeName>
</protein>